<organism evidence="2 3">
    <name type="scientific">Phocaeicola dorei</name>
    <dbReference type="NCBI Taxonomy" id="357276"/>
    <lineage>
        <taxon>Bacteria</taxon>
        <taxon>Pseudomonadati</taxon>
        <taxon>Bacteroidota</taxon>
        <taxon>Bacteroidia</taxon>
        <taxon>Bacteroidales</taxon>
        <taxon>Bacteroidaceae</taxon>
        <taxon>Phocaeicola</taxon>
    </lineage>
</organism>
<keyword evidence="1" id="KW-0472">Membrane</keyword>
<keyword evidence="1" id="KW-0812">Transmembrane</keyword>
<sequence>MGAIICSLVTIDTIRELYFISTAWGHETTWHDILYIVRKVLAILGWILLTWYVANKCLEKNGRKQ</sequence>
<comment type="caution">
    <text evidence="2">The sequence shown here is derived from an EMBL/GenBank/DDBJ whole genome shotgun (WGS) entry which is preliminary data.</text>
</comment>
<name>A0AA37KDF7_9BACT</name>
<keyword evidence="1" id="KW-1133">Transmembrane helix</keyword>
<evidence type="ECO:0000313" key="2">
    <source>
        <dbReference type="EMBL" id="GKH79206.1"/>
    </source>
</evidence>
<dbReference type="AlphaFoldDB" id="A0AA37KDF7"/>
<evidence type="ECO:0000313" key="3">
    <source>
        <dbReference type="Proteomes" id="UP001055104"/>
    </source>
</evidence>
<reference evidence="2" key="1">
    <citation type="submission" date="2022-01" db="EMBL/GenBank/DDBJ databases">
        <title>Novel bile acid biosynthetic pathways are enriched in the microbiome of centenarians.</title>
        <authorList>
            <person name="Sato Y."/>
            <person name="Atarashi K."/>
            <person name="Plichta R.D."/>
            <person name="Arai Y."/>
            <person name="Sasajima S."/>
            <person name="Kearney M.S."/>
            <person name="Suda W."/>
            <person name="Takeshita K."/>
            <person name="Sasaki T."/>
            <person name="Okamoto S."/>
            <person name="Skelly N.A."/>
            <person name="Okamura Y."/>
            <person name="Vlamakis H."/>
            <person name="Li Y."/>
            <person name="Tanoue T."/>
            <person name="Takei H."/>
            <person name="Nittono H."/>
            <person name="Narushima S."/>
            <person name="Irie J."/>
            <person name="Itoh H."/>
            <person name="Moriya K."/>
            <person name="Sugiura Y."/>
            <person name="Suematsu M."/>
            <person name="Moritoki N."/>
            <person name="Shibata S."/>
            <person name="Littman R.D."/>
            <person name="Fischbach A.M."/>
            <person name="Uwamino Y."/>
            <person name="Inoue T."/>
            <person name="Honda A."/>
            <person name="Hattori M."/>
            <person name="Murai T."/>
            <person name="Xavier J.R."/>
            <person name="Hirose N."/>
            <person name="Honda K."/>
        </authorList>
    </citation>
    <scope>NUCLEOTIDE SEQUENCE</scope>
    <source>
        <strain evidence="2">CE91-St7</strain>
    </source>
</reference>
<dbReference type="EMBL" id="BQOB01000001">
    <property type="protein sequence ID" value="GKH79206.1"/>
    <property type="molecule type" value="Genomic_DNA"/>
</dbReference>
<accession>A0AA37KDF7</accession>
<protein>
    <submittedName>
        <fullName evidence="2">Uncharacterized protein</fullName>
    </submittedName>
</protein>
<feature type="transmembrane region" description="Helical" evidence="1">
    <location>
        <begin position="33"/>
        <end position="54"/>
    </location>
</feature>
<proteinExistence type="predicted"/>
<gene>
    <name evidence="2" type="ORF">CE91St7_00900</name>
</gene>
<dbReference type="Proteomes" id="UP001055104">
    <property type="component" value="Unassembled WGS sequence"/>
</dbReference>
<evidence type="ECO:0000256" key="1">
    <source>
        <dbReference type="SAM" id="Phobius"/>
    </source>
</evidence>